<evidence type="ECO:0000313" key="1">
    <source>
        <dbReference type="EMBL" id="MDQ0174379.1"/>
    </source>
</evidence>
<gene>
    <name evidence="1" type="ORF">J2S08_000210</name>
</gene>
<accession>A0ABT9WMQ2</accession>
<dbReference type="EMBL" id="JAUSTT010000001">
    <property type="protein sequence ID" value="MDQ0174379.1"/>
    <property type="molecule type" value="Genomic_DNA"/>
</dbReference>
<dbReference type="Proteomes" id="UP001223586">
    <property type="component" value="Unassembled WGS sequence"/>
</dbReference>
<comment type="caution">
    <text evidence="1">The sequence shown here is derived from an EMBL/GenBank/DDBJ whole genome shotgun (WGS) entry which is preliminary data.</text>
</comment>
<keyword evidence="2" id="KW-1185">Reference proteome</keyword>
<organism evidence="1 2">
    <name type="scientific">Bacillus chungangensis</name>
    <dbReference type="NCBI Taxonomy" id="587633"/>
    <lineage>
        <taxon>Bacteria</taxon>
        <taxon>Bacillati</taxon>
        <taxon>Bacillota</taxon>
        <taxon>Bacilli</taxon>
        <taxon>Bacillales</taxon>
        <taxon>Bacillaceae</taxon>
        <taxon>Bacillus</taxon>
    </lineage>
</organism>
<sequence>MAKITDEIEAIGAIISGTLPDATIKYQHLPEKPTLGLAVIQYVESSNTTETAYHYRIDRTFRLLYYGQSEVDCLRKFELIEEVFGNTLQFKTTDYRVIPKSFGASQPFKTEGGAFCMLATLQVELRQARPQEKYEKIGVVEVETNGDKTKTECGRRK</sequence>
<reference evidence="1 2" key="1">
    <citation type="submission" date="2023-07" db="EMBL/GenBank/DDBJ databases">
        <title>Genomic Encyclopedia of Type Strains, Phase IV (KMG-IV): sequencing the most valuable type-strain genomes for metagenomic binning, comparative biology and taxonomic classification.</title>
        <authorList>
            <person name="Goeker M."/>
        </authorList>
    </citation>
    <scope>NUCLEOTIDE SEQUENCE [LARGE SCALE GENOMIC DNA]</scope>
    <source>
        <strain evidence="1 2">DSM 23837</strain>
    </source>
</reference>
<dbReference type="RefSeq" id="WP_307225798.1">
    <property type="nucleotide sequence ID" value="NZ_JAUSTT010000001.1"/>
</dbReference>
<evidence type="ECO:0000313" key="2">
    <source>
        <dbReference type="Proteomes" id="UP001223586"/>
    </source>
</evidence>
<name>A0ABT9WMQ2_9BACI</name>
<proteinExistence type="predicted"/>
<protein>
    <submittedName>
        <fullName evidence="1">Uncharacterized protein</fullName>
    </submittedName>
</protein>